<evidence type="ECO:0000313" key="3">
    <source>
        <dbReference type="Proteomes" id="UP001275315"/>
    </source>
</evidence>
<comment type="caution">
    <text evidence="2">The sequence shown here is derived from an EMBL/GenBank/DDBJ whole genome shotgun (WGS) entry which is preliminary data.</text>
</comment>
<dbReference type="Proteomes" id="UP001275315">
    <property type="component" value="Unassembled WGS sequence"/>
</dbReference>
<keyword evidence="3" id="KW-1185">Reference proteome</keyword>
<reference evidence="2 3" key="1">
    <citation type="submission" date="2023-10" db="EMBL/GenBank/DDBJ databases">
        <title>Virgibacillus soli CC-YMP-6 genome.</title>
        <authorList>
            <person name="Miliotis G."/>
            <person name="Sengupta P."/>
            <person name="Hameed A."/>
            <person name="Chuvochina M."/>
            <person name="Mcdonagh F."/>
            <person name="Simpson A.C."/>
            <person name="Singh N.K."/>
            <person name="Rekha P.D."/>
            <person name="Raman K."/>
            <person name="Hugenholtz P."/>
            <person name="Venkateswaran K."/>
        </authorList>
    </citation>
    <scope>NUCLEOTIDE SEQUENCE [LARGE SCALE GENOMIC DNA]</scope>
    <source>
        <strain evidence="2 3">CC-YMP-6</strain>
    </source>
</reference>
<gene>
    <name evidence="2" type="ORF">RWD45_11310</name>
</gene>
<protein>
    <submittedName>
        <fullName evidence="2">Uncharacterized protein</fullName>
    </submittedName>
</protein>
<dbReference type="RefSeq" id="WP_320379864.1">
    <property type="nucleotide sequence ID" value="NZ_JAWDIQ010000002.1"/>
</dbReference>
<name>A0ABU5CUE0_9BACI</name>
<dbReference type="EMBL" id="JAWDIQ010000002">
    <property type="protein sequence ID" value="MDY0409043.1"/>
    <property type="molecule type" value="Genomic_DNA"/>
</dbReference>
<keyword evidence="1" id="KW-0472">Membrane</keyword>
<feature type="transmembrane region" description="Helical" evidence="1">
    <location>
        <begin position="67"/>
        <end position="86"/>
    </location>
</feature>
<feature type="transmembrane region" description="Helical" evidence="1">
    <location>
        <begin position="35"/>
        <end position="55"/>
    </location>
</feature>
<keyword evidence="1" id="KW-1133">Transmembrane helix</keyword>
<keyword evidence="1" id="KW-0812">Transmembrane</keyword>
<evidence type="ECO:0000256" key="1">
    <source>
        <dbReference type="SAM" id="Phobius"/>
    </source>
</evidence>
<evidence type="ECO:0000313" key="2">
    <source>
        <dbReference type="EMBL" id="MDY0409043.1"/>
    </source>
</evidence>
<sequence length="94" mass="9531">MVQSVVIIGAVMAAVLVLIGIVLTKAAGKAKYLPYYPAMVIFGTGIILVTIPTVIGKVTIMGAGLGGWGIAFLFASAIGFIITSIVDSFQGATA</sequence>
<organism evidence="2 3">
    <name type="scientific">Paracerasibacillus soli</name>
    <dbReference type="NCBI Taxonomy" id="480284"/>
    <lineage>
        <taxon>Bacteria</taxon>
        <taxon>Bacillati</taxon>
        <taxon>Bacillota</taxon>
        <taxon>Bacilli</taxon>
        <taxon>Bacillales</taxon>
        <taxon>Bacillaceae</taxon>
        <taxon>Paracerasibacillus</taxon>
    </lineage>
</organism>
<proteinExistence type="predicted"/>
<feature type="transmembrane region" description="Helical" evidence="1">
    <location>
        <begin position="6"/>
        <end position="23"/>
    </location>
</feature>
<accession>A0ABU5CUE0</accession>